<dbReference type="PROSITE" id="PS51257">
    <property type="entry name" value="PROKAR_LIPOPROTEIN"/>
    <property type="match status" value="1"/>
</dbReference>
<dbReference type="PROSITE" id="PS50005">
    <property type="entry name" value="TPR"/>
    <property type="match status" value="1"/>
</dbReference>
<evidence type="ECO:0000313" key="6">
    <source>
        <dbReference type="EMBL" id="MBR1137140.1"/>
    </source>
</evidence>
<evidence type="ECO:0000256" key="1">
    <source>
        <dbReference type="ARBA" id="ARBA00022737"/>
    </source>
</evidence>
<feature type="compositionally biased region" description="Basic and acidic residues" evidence="4">
    <location>
        <begin position="262"/>
        <end position="271"/>
    </location>
</feature>
<feature type="region of interest" description="Disordered" evidence="4">
    <location>
        <begin position="262"/>
        <end position="289"/>
    </location>
</feature>
<dbReference type="Pfam" id="PF13432">
    <property type="entry name" value="TPR_16"/>
    <property type="match status" value="1"/>
</dbReference>
<reference evidence="7" key="1">
    <citation type="journal article" date="2021" name="ISME J.">
        <title>Evolutionary origin and ecological implication of a unique nif island in free-living Bradyrhizobium lineages.</title>
        <authorList>
            <person name="Tao J."/>
        </authorList>
    </citation>
    <scope>NUCLEOTIDE SEQUENCE [LARGE SCALE GENOMIC DNA]</scope>
    <source>
        <strain evidence="7">SZCCT0094</strain>
    </source>
</reference>
<comment type="caution">
    <text evidence="6">The sequence shown here is derived from an EMBL/GenBank/DDBJ whole genome shotgun (WGS) entry which is preliminary data.</text>
</comment>
<dbReference type="InterPro" id="IPR011990">
    <property type="entry name" value="TPR-like_helical_dom_sf"/>
</dbReference>
<protein>
    <submittedName>
        <fullName evidence="6">Tetratricopeptide repeat protein</fullName>
    </submittedName>
</protein>
<keyword evidence="2 3" id="KW-0802">TPR repeat</keyword>
<sequence>MRMRPSRCSPVLRPAAFALSFAVVLLGLGACQTTDLQEVTGALGGGADKTRAPGGDPRAELDQLRERFRATPNDPDVALRYGTALRGTGQRSQAVAVLEQATIANPSNKALLAAYGRALADNGNFQQAFDVLSRAHSPEDPDWRILSAQGATLDQLGRHDEARQYYATALKIAPDDPSVLSNLGLSYALSNELPKAEEQLRRASVNPDASPRVRTNLAVIVGLQGRMSEAESIARSGLPPAQANANVAYVKRILERRQVAQRELATRRDRPAAGQTDKALARALSRADD</sequence>
<dbReference type="Proteomes" id="UP001314635">
    <property type="component" value="Unassembled WGS sequence"/>
</dbReference>
<dbReference type="Pfam" id="PF13424">
    <property type="entry name" value="TPR_12"/>
    <property type="match status" value="1"/>
</dbReference>
<accession>A0ABS5G7I7</accession>
<name>A0ABS5G7I7_9BRAD</name>
<evidence type="ECO:0000256" key="3">
    <source>
        <dbReference type="PROSITE-ProRule" id="PRU00339"/>
    </source>
</evidence>
<keyword evidence="7" id="KW-1185">Reference proteome</keyword>
<organism evidence="6 7">
    <name type="scientific">Bradyrhizobium denitrificans</name>
    <dbReference type="NCBI Taxonomy" id="2734912"/>
    <lineage>
        <taxon>Bacteria</taxon>
        <taxon>Pseudomonadati</taxon>
        <taxon>Pseudomonadota</taxon>
        <taxon>Alphaproteobacteria</taxon>
        <taxon>Hyphomicrobiales</taxon>
        <taxon>Nitrobacteraceae</taxon>
        <taxon>Bradyrhizobium</taxon>
    </lineage>
</organism>
<dbReference type="PANTHER" id="PTHR44186:SF1">
    <property type="entry name" value="BARDET-BIEDL SYNDROME 4 PROTEIN"/>
    <property type="match status" value="1"/>
</dbReference>
<feature type="repeat" description="TPR" evidence="3">
    <location>
        <begin position="143"/>
        <end position="176"/>
    </location>
</feature>
<evidence type="ECO:0000313" key="7">
    <source>
        <dbReference type="Proteomes" id="UP001314635"/>
    </source>
</evidence>
<feature type="chain" id="PRO_5046307546" evidence="5">
    <location>
        <begin position="30"/>
        <end position="289"/>
    </location>
</feature>
<evidence type="ECO:0000256" key="5">
    <source>
        <dbReference type="SAM" id="SignalP"/>
    </source>
</evidence>
<evidence type="ECO:0000256" key="4">
    <source>
        <dbReference type="SAM" id="MobiDB-lite"/>
    </source>
</evidence>
<evidence type="ECO:0000256" key="2">
    <source>
        <dbReference type="ARBA" id="ARBA00022803"/>
    </source>
</evidence>
<dbReference type="EMBL" id="JAFCLK010000013">
    <property type="protein sequence ID" value="MBR1137140.1"/>
    <property type="molecule type" value="Genomic_DNA"/>
</dbReference>
<dbReference type="InterPro" id="IPR019734">
    <property type="entry name" value="TPR_rpt"/>
</dbReference>
<gene>
    <name evidence="6" type="ORF">JQ619_15305</name>
</gene>
<proteinExistence type="predicted"/>
<dbReference type="RefSeq" id="WP_172240108.1">
    <property type="nucleotide sequence ID" value="NZ_JABFDP010000024.1"/>
</dbReference>
<dbReference type="SUPFAM" id="SSF48452">
    <property type="entry name" value="TPR-like"/>
    <property type="match status" value="1"/>
</dbReference>
<keyword evidence="5" id="KW-0732">Signal</keyword>
<dbReference type="PANTHER" id="PTHR44186">
    <property type="match status" value="1"/>
</dbReference>
<dbReference type="SMART" id="SM00028">
    <property type="entry name" value="TPR"/>
    <property type="match status" value="3"/>
</dbReference>
<feature type="signal peptide" evidence="5">
    <location>
        <begin position="1"/>
        <end position="29"/>
    </location>
</feature>
<dbReference type="Gene3D" id="1.25.40.10">
    <property type="entry name" value="Tetratricopeptide repeat domain"/>
    <property type="match status" value="1"/>
</dbReference>
<keyword evidence="1" id="KW-0677">Repeat</keyword>
<dbReference type="InterPro" id="IPR014596">
    <property type="entry name" value="UCP035836"/>
</dbReference>
<dbReference type="PIRSF" id="PIRSF035836">
    <property type="entry name" value="UCP035836"/>
    <property type="match status" value="1"/>
</dbReference>